<feature type="compositionally biased region" description="Low complexity" evidence="12">
    <location>
        <begin position="235"/>
        <end position="244"/>
    </location>
</feature>
<evidence type="ECO:0000256" key="4">
    <source>
        <dbReference type="ARBA" id="ARBA00022490"/>
    </source>
</evidence>
<evidence type="ECO:0000256" key="10">
    <source>
        <dbReference type="ARBA" id="ARBA00029774"/>
    </source>
</evidence>
<dbReference type="GO" id="GO:0003725">
    <property type="term" value="F:double-stranded RNA binding"/>
    <property type="evidence" value="ECO:0007669"/>
    <property type="project" value="InterPro"/>
</dbReference>
<feature type="compositionally biased region" description="Acidic residues" evidence="12">
    <location>
        <begin position="221"/>
        <end position="234"/>
    </location>
</feature>
<dbReference type="PANTHER" id="PTHR17490:SF16">
    <property type="entry name" value="THREONYLCARBAMOYL-AMP SYNTHASE"/>
    <property type="match status" value="1"/>
</dbReference>
<dbReference type="Pfam" id="PF01300">
    <property type="entry name" value="Sua5_yciO_yrdC"/>
    <property type="match status" value="1"/>
</dbReference>
<feature type="region of interest" description="Disordered" evidence="12">
    <location>
        <begin position="215"/>
        <end position="329"/>
    </location>
</feature>
<evidence type="ECO:0000256" key="3">
    <source>
        <dbReference type="ARBA" id="ARBA00012584"/>
    </source>
</evidence>
<dbReference type="GO" id="GO:0005737">
    <property type="term" value="C:cytoplasm"/>
    <property type="evidence" value="ECO:0007669"/>
    <property type="project" value="UniProtKB-SubCell"/>
</dbReference>
<dbReference type="PROSITE" id="PS51163">
    <property type="entry name" value="YRDC"/>
    <property type="match status" value="1"/>
</dbReference>
<dbReference type="GO" id="GO:0006450">
    <property type="term" value="P:regulation of translational fidelity"/>
    <property type="evidence" value="ECO:0007669"/>
    <property type="project" value="TreeGrafter"/>
</dbReference>
<keyword evidence="8" id="KW-0547">Nucleotide-binding</keyword>
<dbReference type="InterPro" id="IPR017945">
    <property type="entry name" value="DHBP_synth_RibB-like_a/b_dom"/>
</dbReference>
<evidence type="ECO:0000259" key="13">
    <source>
        <dbReference type="PROSITE" id="PS51163"/>
    </source>
</evidence>
<comment type="catalytic activity">
    <reaction evidence="11">
        <text>L-threonine + hydrogencarbonate + ATP = L-threonylcarbamoyladenylate + diphosphate + H2O</text>
        <dbReference type="Rhea" id="RHEA:36407"/>
        <dbReference type="ChEBI" id="CHEBI:15377"/>
        <dbReference type="ChEBI" id="CHEBI:17544"/>
        <dbReference type="ChEBI" id="CHEBI:30616"/>
        <dbReference type="ChEBI" id="CHEBI:33019"/>
        <dbReference type="ChEBI" id="CHEBI:57926"/>
        <dbReference type="ChEBI" id="CHEBI:73682"/>
        <dbReference type="EC" id="2.7.7.87"/>
    </reaction>
</comment>
<dbReference type="OrthoDB" id="9814580at2"/>
<accession>A0A220U9M2</accession>
<evidence type="ECO:0000313" key="15">
    <source>
        <dbReference type="Proteomes" id="UP000198398"/>
    </source>
</evidence>
<evidence type="ECO:0000256" key="12">
    <source>
        <dbReference type="SAM" id="MobiDB-lite"/>
    </source>
</evidence>
<dbReference type="Gene3D" id="3.90.870.10">
    <property type="entry name" value="DHBP synthase"/>
    <property type="match status" value="1"/>
</dbReference>
<name>A0A220U9M2_9MICO</name>
<keyword evidence="9" id="KW-0067">ATP-binding</keyword>
<keyword evidence="6" id="KW-0819">tRNA processing</keyword>
<dbReference type="EMBL" id="CP022316">
    <property type="protein sequence ID" value="ASK64818.1"/>
    <property type="molecule type" value="Genomic_DNA"/>
</dbReference>
<comment type="similarity">
    <text evidence="2">Belongs to the SUA5 family.</text>
</comment>
<dbReference type="GO" id="GO:0008033">
    <property type="term" value="P:tRNA processing"/>
    <property type="evidence" value="ECO:0007669"/>
    <property type="project" value="UniProtKB-KW"/>
</dbReference>
<dbReference type="InterPro" id="IPR006070">
    <property type="entry name" value="Sua5-like_dom"/>
</dbReference>
<protein>
    <recommendedName>
        <fullName evidence="10">L-threonylcarbamoyladenylate synthase</fullName>
        <ecNumber evidence="3">2.7.7.87</ecNumber>
    </recommendedName>
    <alternativeName>
        <fullName evidence="10">L-threonylcarbamoyladenylate synthase</fullName>
    </alternativeName>
</protein>
<dbReference type="GO" id="GO:0061710">
    <property type="term" value="F:L-threonylcarbamoyladenylate synthase"/>
    <property type="evidence" value="ECO:0007669"/>
    <property type="project" value="UniProtKB-EC"/>
</dbReference>
<dbReference type="EC" id="2.7.7.87" evidence="3"/>
<dbReference type="Proteomes" id="UP000198398">
    <property type="component" value="Chromosome"/>
</dbReference>
<dbReference type="SUPFAM" id="SSF55821">
    <property type="entry name" value="YrdC/RibB"/>
    <property type="match status" value="1"/>
</dbReference>
<evidence type="ECO:0000256" key="11">
    <source>
        <dbReference type="ARBA" id="ARBA00048366"/>
    </source>
</evidence>
<dbReference type="InterPro" id="IPR050156">
    <property type="entry name" value="TC-AMP_synthase_SUA5"/>
</dbReference>
<organism evidence="14 15">
    <name type="scientific">Brachybacterium avium</name>
    <dbReference type="NCBI Taxonomy" id="2017485"/>
    <lineage>
        <taxon>Bacteria</taxon>
        <taxon>Bacillati</taxon>
        <taxon>Actinomycetota</taxon>
        <taxon>Actinomycetes</taxon>
        <taxon>Micrococcales</taxon>
        <taxon>Dermabacteraceae</taxon>
        <taxon>Brachybacterium</taxon>
    </lineage>
</organism>
<dbReference type="GO" id="GO:0005524">
    <property type="term" value="F:ATP binding"/>
    <property type="evidence" value="ECO:0007669"/>
    <property type="project" value="UniProtKB-KW"/>
</dbReference>
<evidence type="ECO:0000256" key="5">
    <source>
        <dbReference type="ARBA" id="ARBA00022679"/>
    </source>
</evidence>
<reference evidence="15" key="1">
    <citation type="submission" date="2017-07" db="EMBL/GenBank/DDBJ databases">
        <title>Brachybacterium sp. VR2415.</title>
        <authorList>
            <person name="Tak E.J."/>
            <person name="Bae J.-W."/>
        </authorList>
    </citation>
    <scope>NUCLEOTIDE SEQUENCE [LARGE SCALE GENOMIC DNA]</scope>
    <source>
        <strain evidence="15">VR2415</strain>
    </source>
</reference>
<feature type="compositionally biased region" description="Polar residues" evidence="12">
    <location>
        <begin position="264"/>
        <end position="275"/>
    </location>
</feature>
<gene>
    <name evidence="14" type="ORF">CFK39_02025</name>
</gene>
<dbReference type="PANTHER" id="PTHR17490">
    <property type="entry name" value="SUA5"/>
    <property type="match status" value="1"/>
</dbReference>
<keyword evidence="4" id="KW-0963">Cytoplasm</keyword>
<feature type="domain" description="YrdC-like" evidence="13">
    <location>
        <begin position="13"/>
        <end position="198"/>
    </location>
</feature>
<dbReference type="RefSeq" id="WP_089064066.1">
    <property type="nucleotide sequence ID" value="NZ_CP022316.1"/>
</dbReference>
<keyword evidence="15" id="KW-1185">Reference proteome</keyword>
<sequence>MTVHDTQNPESREDALAAAVDAVRGGDLIVLPTDTVYGIGADAFTPDAVAALLEAKGRGRDTPPPVLIGDHAVLLALAAEVPDYVEDLTEELWPGALTLILSAQRSLTWDLGETRGTVALRMPDDEVALELLRRTGPLAVSSANRHGRPAALSVLDAATQLGDAVEIYLDGGPARIGESSTILDTTVTPAEIVREGAISKEQIIEIVGDIFTAAEPVSEQEPSEEESSDGDLSGEEASGAQSSEAHSEDAPGIAETGTPADPTTAGSATPAANTSVLDLPAEPAPAPDVADAAALGQSAETRLDQVGEQTPAPTSEPAAGESGTESTSG</sequence>
<dbReference type="KEGG" id="brv:CFK39_02025"/>
<evidence type="ECO:0000256" key="1">
    <source>
        <dbReference type="ARBA" id="ARBA00004496"/>
    </source>
</evidence>
<comment type="subcellular location">
    <subcellularLocation>
        <location evidence="1">Cytoplasm</location>
    </subcellularLocation>
</comment>
<keyword evidence="5" id="KW-0808">Transferase</keyword>
<proteinExistence type="inferred from homology"/>
<dbReference type="AlphaFoldDB" id="A0A220U9M2"/>
<evidence type="ECO:0000256" key="8">
    <source>
        <dbReference type="ARBA" id="ARBA00022741"/>
    </source>
</evidence>
<evidence type="ECO:0000256" key="6">
    <source>
        <dbReference type="ARBA" id="ARBA00022694"/>
    </source>
</evidence>
<dbReference type="GO" id="GO:0000049">
    <property type="term" value="F:tRNA binding"/>
    <property type="evidence" value="ECO:0007669"/>
    <property type="project" value="TreeGrafter"/>
</dbReference>
<evidence type="ECO:0000313" key="14">
    <source>
        <dbReference type="EMBL" id="ASK64818.1"/>
    </source>
</evidence>
<keyword evidence="7" id="KW-0548">Nucleotidyltransferase</keyword>
<evidence type="ECO:0000256" key="9">
    <source>
        <dbReference type="ARBA" id="ARBA00022840"/>
    </source>
</evidence>
<dbReference type="NCBIfam" id="TIGR00057">
    <property type="entry name" value="L-threonylcarbamoyladenylate synthase"/>
    <property type="match status" value="1"/>
</dbReference>
<evidence type="ECO:0000256" key="2">
    <source>
        <dbReference type="ARBA" id="ARBA00007663"/>
    </source>
</evidence>
<evidence type="ECO:0000256" key="7">
    <source>
        <dbReference type="ARBA" id="ARBA00022695"/>
    </source>
</evidence>
<feature type="compositionally biased region" description="Low complexity" evidence="12">
    <location>
        <begin position="276"/>
        <end position="295"/>
    </location>
</feature>